<protein>
    <submittedName>
        <fullName evidence="1">Uncharacterized protein</fullName>
    </submittedName>
</protein>
<keyword evidence="2" id="KW-1185">Reference proteome</keyword>
<dbReference type="RefSeq" id="WP_194751876.1">
    <property type="nucleotide sequence ID" value="NZ_JACEWB010000025.1"/>
</dbReference>
<organism evidence="1 2">
    <name type="scientific">Avibacterium paragallinarum</name>
    <name type="common">Haemophilus gallinarum</name>
    <dbReference type="NCBI Taxonomy" id="728"/>
    <lineage>
        <taxon>Bacteria</taxon>
        <taxon>Pseudomonadati</taxon>
        <taxon>Pseudomonadota</taxon>
        <taxon>Gammaproteobacteria</taxon>
        <taxon>Pasteurellales</taxon>
        <taxon>Pasteurellaceae</taxon>
        <taxon>Avibacterium</taxon>
    </lineage>
</organism>
<evidence type="ECO:0000313" key="1">
    <source>
        <dbReference type="EMBL" id="MEE6113490.1"/>
    </source>
</evidence>
<dbReference type="EMBL" id="JAMDKS010000025">
    <property type="protein sequence ID" value="MEE6113490.1"/>
    <property type="molecule type" value="Genomic_DNA"/>
</dbReference>
<reference evidence="1 2" key="1">
    <citation type="journal article" date="2022" name="Front. Microbiol.">
        <title>Commensal bacteria contribute to the growth of multidrug-resistant Avibacterium paragallinarum in chickens.</title>
        <authorList>
            <person name="Zhu J."/>
            <person name="Chen Y."/>
            <person name="Wu Y."/>
            <person name="Wang Y."/>
            <person name="Zhu K."/>
        </authorList>
    </citation>
    <scope>NUCLEOTIDE SEQUENCE [LARGE SCALE GENOMIC DNA]</scope>
    <source>
        <strain evidence="1 2">AV12</strain>
    </source>
</reference>
<proteinExistence type="predicted"/>
<gene>
    <name evidence="1" type="ORF">M5S25_09845</name>
</gene>
<name>A0ABU7QSB7_AVIPA</name>
<accession>A0ABU7QSB7</accession>
<dbReference type="Proteomes" id="UP001352533">
    <property type="component" value="Unassembled WGS sequence"/>
</dbReference>
<sequence length="197" mass="23001">MQFVHLEAFENRHFLMSVNEVYIHHHLGIDCKIEESKLEDLDLDENNLTICYGKFLCQPEHKKNEDIFKYINLNKRCGLFCIVDTNIDSRTIEISYLCYADIKLYERDNLGSIPFSAVICGEEKAINHIKNKKGSHAIECTFRRSEDPIILDVFNRLGVFAIKSIENRISKKQKITLENWLSFVDDERAISTAHKIF</sequence>
<comment type="caution">
    <text evidence="1">The sequence shown here is derived from an EMBL/GenBank/DDBJ whole genome shotgun (WGS) entry which is preliminary data.</text>
</comment>
<evidence type="ECO:0000313" key="2">
    <source>
        <dbReference type="Proteomes" id="UP001352533"/>
    </source>
</evidence>